<organism evidence="1 2">
    <name type="scientific">Ramlibacter lithotrophicus</name>
    <dbReference type="NCBI Taxonomy" id="2606681"/>
    <lineage>
        <taxon>Bacteria</taxon>
        <taxon>Pseudomonadati</taxon>
        <taxon>Pseudomonadota</taxon>
        <taxon>Betaproteobacteria</taxon>
        <taxon>Burkholderiales</taxon>
        <taxon>Comamonadaceae</taxon>
        <taxon>Ramlibacter</taxon>
    </lineage>
</organism>
<protein>
    <submittedName>
        <fullName evidence="1">Uncharacterized protein</fullName>
    </submittedName>
</protein>
<accession>A0A7X6DGQ8</accession>
<dbReference type="EMBL" id="VTOX01000004">
    <property type="protein sequence ID" value="NKE66860.1"/>
    <property type="molecule type" value="Genomic_DNA"/>
</dbReference>
<name>A0A7X6DGQ8_9BURK</name>
<sequence length="275" mass="32579">MERVYFSSRTGLNPNAAGFPLPEVIEAFVRVFNRLQEDGYFDQAFGDYHDMNSVGEVRDIGFEVFKSLRKKQLWPISENWTRYKEDDLFDMIEFLFQYVSKEDRRTLPRARWEVAEVTFDRAAGQRHYRKCINEVLDLYVERFELDQNGYVVKKTEAGFEPIFSASLPTEDAVLKERVNAAVLQFRRHRATRHERRQAVIELAGVLESLRPAMKDLVASKDERDLFNIANNFGLRHQNALQREDYDPLWLNWIFYNYLATIHLVLRKQENLQRQG</sequence>
<reference evidence="1 2" key="1">
    <citation type="journal article" date="2020" name="Nature">
        <title>Bacterial chemolithoautotrophy via manganese oxidation.</title>
        <authorList>
            <person name="Yu H."/>
            <person name="Leadbetter J.R."/>
        </authorList>
    </citation>
    <scope>NUCLEOTIDE SEQUENCE [LARGE SCALE GENOMIC DNA]</scope>
    <source>
        <strain evidence="1 2">RBP-1</strain>
    </source>
</reference>
<dbReference type="Proteomes" id="UP000521868">
    <property type="component" value="Unassembled WGS sequence"/>
</dbReference>
<proteinExistence type="predicted"/>
<evidence type="ECO:0000313" key="1">
    <source>
        <dbReference type="EMBL" id="NKE66860.1"/>
    </source>
</evidence>
<gene>
    <name evidence="1" type="ORF">RAMLITH_13605</name>
</gene>
<keyword evidence="2" id="KW-1185">Reference proteome</keyword>
<comment type="caution">
    <text evidence="1">The sequence shown here is derived from an EMBL/GenBank/DDBJ whole genome shotgun (WGS) entry which is preliminary data.</text>
</comment>
<dbReference type="AlphaFoldDB" id="A0A7X6DGQ8"/>
<evidence type="ECO:0000313" key="2">
    <source>
        <dbReference type="Proteomes" id="UP000521868"/>
    </source>
</evidence>